<feature type="transmembrane region" description="Helical" evidence="7">
    <location>
        <begin position="412"/>
        <end position="432"/>
    </location>
</feature>
<feature type="transmembrane region" description="Helical" evidence="7">
    <location>
        <begin position="256"/>
        <end position="285"/>
    </location>
</feature>
<accession>A0ABP0SVD3</accession>
<evidence type="ECO:0000256" key="4">
    <source>
        <dbReference type="ARBA" id="ARBA00022989"/>
    </source>
</evidence>
<protein>
    <recommendedName>
        <fullName evidence="8">EF-hand domain-containing protein</fullName>
    </recommendedName>
</protein>
<evidence type="ECO:0000256" key="5">
    <source>
        <dbReference type="ARBA" id="ARBA00023136"/>
    </source>
</evidence>
<dbReference type="Gene3D" id="1.20.120.350">
    <property type="entry name" value="Voltage-gated potassium channels. Chain C"/>
    <property type="match status" value="1"/>
</dbReference>
<keyword evidence="10" id="KW-1185">Reference proteome</keyword>
<proteinExistence type="predicted"/>
<evidence type="ECO:0000256" key="6">
    <source>
        <dbReference type="SAM" id="MobiDB-lite"/>
    </source>
</evidence>
<feature type="domain" description="EF-hand" evidence="8">
    <location>
        <begin position="496"/>
        <end position="531"/>
    </location>
</feature>
<sequence length="625" mass="70700">MDPAELAQVLEEQRNEHLARLTEAMEELQVFIQAQFNSSSSLLIREFNRTRGNSVVHKERCSERPSTVASVAASERRSVGELRRSELPELVSVHLDEEDENEQPEEEEEEEEEVEEDEEDVLGQVRESGVSHTTSMTLMRTINTDAIPVVEATSSQSQRNTARFTFVRGKAAKYQERATKAAMQRITESAVNLASRASRYNVQVEESNTWAPRVYAWVTSRRFMFAMMSIIFLNLILLGIEVEVSAYLPLREVPTFFFVANIIIVCIYTLEMSLKLIAFGVTGFFFGPERLWNIFDFAIITLALVETIGDVVATAASSYLEMDSSFFRILRFVRLGRALRGIRVIRLIHYVGALRTLVFAILSTAASLFWTLVLLVLVFYIFGIMFAQIVTDHCRHGDYMSVPKCHDNGLTTYWFGVIESMLTLFMVVSGGVNWEDIIRPLRPVSAFAVACLILYIVISVFTILNVVTGVFCNTAIESAHADRDIAIMKQLLKQKKQVASLREVFKEIDTDQTDSVNILDLKAAMEGRKLASFMESLGISTEDVWTLFMIIDQDESGEITLDEFVSGCMQLHGPAKSLQMAKMSYENKVTRQEIKRLNACVTVIMKYFDLELDCRGSSRSTKDLS</sequence>
<dbReference type="PROSITE" id="PS50222">
    <property type="entry name" value="EF_HAND_2"/>
    <property type="match status" value="2"/>
</dbReference>
<feature type="transmembrane region" description="Helical" evidence="7">
    <location>
        <begin position="341"/>
        <end position="362"/>
    </location>
</feature>
<dbReference type="PROSITE" id="PS00018">
    <property type="entry name" value="EF_HAND_1"/>
    <property type="match status" value="2"/>
</dbReference>
<evidence type="ECO:0000256" key="3">
    <source>
        <dbReference type="ARBA" id="ARBA00022837"/>
    </source>
</evidence>
<dbReference type="InterPro" id="IPR005821">
    <property type="entry name" value="Ion_trans_dom"/>
</dbReference>
<evidence type="ECO:0000313" key="10">
    <source>
        <dbReference type="Proteomes" id="UP001642484"/>
    </source>
</evidence>
<gene>
    <name evidence="9" type="ORF">CCMP2556_LOCUS53967</name>
</gene>
<dbReference type="Pfam" id="PF00520">
    <property type="entry name" value="Ion_trans"/>
    <property type="match status" value="1"/>
</dbReference>
<keyword evidence="5 7" id="KW-0472">Membrane</keyword>
<evidence type="ECO:0000256" key="2">
    <source>
        <dbReference type="ARBA" id="ARBA00022692"/>
    </source>
</evidence>
<dbReference type="Gene3D" id="1.10.287.70">
    <property type="match status" value="1"/>
</dbReference>
<evidence type="ECO:0000256" key="7">
    <source>
        <dbReference type="SAM" id="Phobius"/>
    </source>
</evidence>
<feature type="transmembrane region" description="Helical" evidence="7">
    <location>
        <begin position="368"/>
        <end position="391"/>
    </location>
</feature>
<feature type="compositionally biased region" description="Basic and acidic residues" evidence="6">
    <location>
        <begin position="74"/>
        <end position="87"/>
    </location>
</feature>
<reference evidence="9 10" key="1">
    <citation type="submission" date="2024-02" db="EMBL/GenBank/DDBJ databases">
        <authorList>
            <person name="Chen Y."/>
            <person name="Shah S."/>
            <person name="Dougan E. K."/>
            <person name="Thang M."/>
            <person name="Chan C."/>
        </authorList>
    </citation>
    <scope>NUCLEOTIDE SEQUENCE [LARGE SCALE GENOMIC DNA]</scope>
</reference>
<organism evidence="9 10">
    <name type="scientific">Durusdinium trenchii</name>
    <dbReference type="NCBI Taxonomy" id="1381693"/>
    <lineage>
        <taxon>Eukaryota</taxon>
        <taxon>Sar</taxon>
        <taxon>Alveolata</taxon>
        <taxon>Dinophyceae</taxon>
        <taxon>Suessiales</taxon>
        <taxon>Symbiodiniaceae</taxon>
        <taxon>Durusdinium</taxon>
    </lineage>
</organism>
<dbReference type="InterPro" id="IPR002048">
    <property type="entry name" value="EF_hand_dom"/>
</dbReference>
<dbReference type="EMBL" id="CAXAMN010028373">
    <property type="protein sequence ID" value="CAK9116357.1"/>
    <property type="molecule type" value="Genomic_DNA"/>
</dbReference>
<dbReference type="SUPFAM" id="SSF81324">
    <property type="entry name" value="Voltage-gated potassium channels"/>
    <property type="match status" value="1"/>
</dbReference>
<evidence type="ECO:0000259" key="8">
    <source>
        <dbReference type="PROSITE" id="PS50222"/>
    </source>
</evidence>
<feature type="transmembrane region" description="Helical" evidence="7">
    <location>
        <begin position="297"/>
        <end position="320"/>
    </location>
</feature>
<dbReference type="Proteomes" id="UP001642484">
    <property type="component" value="Unassembled WGS sequence"/>
</dbReference>
<name>A0ABP0SVD3_9DINO</name>
<dbReference type="InterPro" id="IPR027359">
    <property type="entry name" value="Volt_channel_dom_sf"/>
</dbReference>
<feature type="region of interest" description="Disordered" evidence="6">
    <location>
        <begin position="66"/>
        <end position="136"/>
    </location>
</feature>
<feature type="domain" description="EF-hand" evidence="8">
    <location>
        <begin position="539"/>
        <end position="574"/>
    </location>
</feature>
<dbReference type="CDD" id="cd00051">
    <property type="entry name" value="EFh"/>
    <property type="match status" value="1"/>
</dbReference>
<dbReference type="SUPFAM" id="SSF47473">
    <property type="entry name" value="EF-hand"/>
    <property type="match status" value="1"/>
</dbReference>
<keyword evidence="2 7" id="KW-0812">Transmembrane</keyword>
<keyword evidence="3" id="KW-0106">Calcium</keyword>
<comment type="subcellular location">
    <subcellularLocation>
        <location evidence="1">Membrane</location>
        <topology evidence="1">Multi-pass membrane protein</topology>
    </subcellularLocation>
</comment>
<dbReference type="PANTHER" id="PTHR10037">
    <property type="entry name" value="VOLTAGE-GATED CATION CHANNEL CALCIUM AND SODIUM"/>
    <property type="match status" value="1"/>
</dbReference>
<dbReference type="Gene3D" id="1.10.238.10">
    <property type="entry name" value="EF-hand"/>
    <property type="match status" value="1"/>
</dbReference>
<feature type="transmembrane region" description="Helical" evidence="7">
    <location>
        <begin position="444"/>
        <end position="467"/>
    </location>
</feature>
<keyword evidence="4 7" id="KW-1133">Transmembrane helix</keyword>
<evidence type="ECO:0000256" key="1">
    <source>
        <dbReference type="ARBA" id="ARBA00004141"/>
    </source>
</evidence>
<comment type="caution">
    <text evidence="9">The sequence shown here is derived from an EMBL/GenBank/DDBJ whole genome shotgun (WGS) entry which is preliminary data.</text>
</comment>
<dbReference type="PANTHER" id="PTHR10037:SF62">
    <property type="entry name" value="SODIUM CHANNEL PROTEIN 60E"/>
    <property type="match status" value="1"/>
</dbReference>
<dbReference type="InterPro" id="IPR043203">
    <property type="entry name" value="VGCC_Ca_Na"/>
</dbReference>
<dbReference type="InterPro" id="IPR018247">
    <property type="entry name" value="EF_Hand_1_Ca_BS"/>
</dbReference>
<dbReference type="SMART" id="SM00054">
    <property type="entry name" value="EFh"/>
    <property type="match status" value="2"/>
</dbReference>
<feature type="compositionally biased region" description="Acidic residues" evidence="6">
    <location>
        <begin position="96"/>
        <end position="121"/>
    </location>
</feature>
<evidence type="ECO:0000313" key="9">
    <source>
        <dbReference type="EMBL" id="CAK9116357.1"/>
    </source>
</evidence>
<dbReference type="Pfam" id="PF13499">
    <property type="entry name" value="EF-hand_7"/>
    <property type="match status" value="1"/>
</dbReference>
<dbReference type="InterPro" id="IPR011992">
    <property type="entry name" value="EF-hand-dom_pair"/>
</dbReference>
<feature type="transmembrane region" description="Helical" evidence="7">
    <location>
        <begin position="223"/>
        <end position="244"/>
    </location>
</feature>